<organism evidence="1">
    <name type="scientific">Magnetospirillum gryphiswaldense</name>
    <dbReference type="NCBI Taxonomy" id="55518"/>
    <lineage>
        <taxon>Bacteria</taxon>
        <taxon>Pseudomonadati</taxon>
        <taxon>Pseudomonadota</taxon>
        <taxon>Alphaproteobacteria</taxon>
        <taxon>Rhodospirillales</taxon>
        <taxon>Rhodospirillaceae</taxon>
        <taxon>Magnetospirillum</taxon>
    </lineage>
</organism>
<sequence length="362" mass="38631">MTLQHSYGTDGLSKAFAFSFPIDQDADIQVLIDNVEQTSGYTVHGAASPGGGVVVFLSALAAGKTVLIRHRGRSAVSSEDASSGYLSDKLVAGAGISLTAQKDGEGRQVLVVANTEETSNLYLKKDATDAEIVAFVVEYGVATDTLDNVDREVGRARLQVLSEVASDLRYLKKTPVGTEAQDFRDAYDVAKASDVYLQDDADAKFVTKVAPDDVAKTNLRDNYALAERNLLNLTDASGARTRLGLDNVAYLNVAQDWSAPQRNRALFAASVGGSVTLDMGTYQNFDLTLSADITFANPSAAAIGQRGTIGIIPNGFAINGMGDQWKRVGDTGAPSEIIGQGRIDYHIRATDRIEYAYNDVEA</sequence>
<protein>
    <submittedName>
        <fullName evidence="1">Uncharacterized protein</fullName>
    </submittedName>
</protein>
<accession>A4TYE4</accession>
<evidence type="ECO:0000313" key="1">
    <source>
        <dbReference type="EMBL" id="CAM75651.1"/>
    </source>
</evidence>
<gene>
    <name evidence="1" type="ORF">MGR_1575</name>
</gene>
<proteinExistence type="predicted"/>
<name>A4TYE4_9PROT</name>
<dbReference type="RefSeq" id="WP_106002524.1">
    <property type="nucleotide sequence ID" value="NZ_CP027527.1"/>
</dbReference>
<dbReference type="AlphaFoldDB" id="A4TYE4"/>
<reference evidence="1" key="1">
    <citation type="journal article" date="2007" name="J. Bacteriol.">
        <title>Comparative genome analysis of four magnetotactic bacteria reveals a complex set of group-specific genes implicated in magnetosome biomineralization and function.</title>
        <authorList>
            <person name="Richter M."/>
            <person name="Kube M."/>
            <person name="Bazylinski D.A."/>
            <person name="Lombardot T."/>
            <person name="Gloeckner F.O."/>
            <person name="Reinhardt R."/>
            <person name="Schueler D."/>
        </authorList>
    </citation>
    <scope>NUCLEOTIDE SEQUENCE</scope>
    <source>
        <strain evidence="1">MSR-1</strain>
    </source>
</reference>
<dbReference type="EMBL" id="CU459003">
    <property type="protein sequence ID" value="CAM75651.1"/>
    <property type="molecule type" value="Genomic_DNA"/>
</dbReference>